<name>A0ABQ8S817_PERAM</name>
<proteinExistence type="predicted"/>
<organism evidence="1 2">
    <name type="scientific">Periplaneta americana</name>
    <name type="common">American cockroach</name>
    <name type="synonym">Blatta americana</name>
    <dbReference type="NCBI Taxonomy" id="6978"/>
    <lineage>
        <taxon>Eukaryota</taxon>
        <taxon>Metazoa</taxon>
        <taxon>Ecdysozoa</taxon>
        <taxon>Arthropoda</taxon>
        <taxon>Hexapoda</taxon>
        <taxon>Insecta</taxon>
        <taxon>Pterygota</taxon>
        <taxon>Neoptera</taxon>
        <taxon>Polyneoptera</taxon>
        <taxon>Dictyoptera</taxon>
        <taxon>Blattodea</taxon>
        <taxon>Blattoidea</taxon>
        <taxon>Blattidae</taxon>
        <taxon>Blattinae</taxon>
        <taxon>Periplaneta</taxon>
    </lineage>
</organism>
<dbReference type="Proteomes" id="UP001148838">
    <property type="component" value="Unassembled WGS sequence"/>
</dbReference>
<sequence>MSLCGVITSSRIAHGGMRKDCRDCLGIRYRICTLHQTWKWLHQTQDLHDHLVSLEASDTDGVIGTC</sequence>
<protein>
    <submittedName>
        <fullName evidence="1">Uncharacterized protein</fullName>
    </submittedName>
</protein>
<reference evidence="1 2" key="1">
    <citation type="journal article" date="2022" name="Allergy">
        <title>Genome assembly and annotation of Periplaneta americana reveal a comprehensive cockroach allergen profile.</title>
        <authorList>
            <person name="Wang L."/>
            <person name="Xiong Q."/>
            <person name="Saelim N."/>
            <person name="Wang L."/>
            <person name="Nong W."/>
            <person name="Wan A.T."/>
            <person name="Shi M."/>
            <person name="Liu X."/>
            <person name="Cao Q."/>
            <person name="Hui J.H.L."/>
            <person name="Sookrung N."/>
            <person name="Leung T.F."/>
            <person name="Tungtrongchitr A."/>
            <person name="Tsui S.K.W."/>
        </authorList>
    </citation>
    <scope>NUCLEOTIDE SEQUENCE [LARGE SCALE GENOMIC DNA]</scope>
    <source>
        <strain evidence="1">PWHHKU_190912</strain>
    </source>
</reference>
<evidence type="ECO:0000313" key="1">
    <source>
        <dbReference type="EMBL" id="KAJ4430120.1"/>
    </source>
</evidence>
<comment type="caution">
    <text evidence="1">The sequence shown here is derived from an EMBL/GenBank/DDBJ whole genome shotgun (WGS) entry which is preliminary data.</text>
</comment>
<dbReference type="EMBL" id="JAJSOF020000033">
    <property type="protein sequence ID" value="KAJ4430120.1"/>
    <property type="molecule type" value="Genomic_DNA"/>
</dbReference>
<keyword evidence="2" id="KW-1185">Reference proteome</keyword>
<gene>
    <name evidence="1" type="ORF">ANN_22330</name>
</gene>
<evidence type="ECO:0000313" key="2">
    <source>
        <dbReference type="Proteomes" id="UP001148838"/>
    </source>
</evidence>
<accession>A0ABQ8S817</accession>